<protein>
    <submittedName>
        <fullName evidence="10">Carbohydrate ABC transporter permease</fullName>
    </submittedName>
</protein>
<organism evidence="10 11">
    <name type="scientific">Desertihabitans brevis</name>
    <dbReference type="NCBI Taxonomy" id="2268447"/>
    <lineage>
        <taxon>Bacteria</taxon>
        <taxon>Bacillati</taxon>
        <taxon>Actinomycetota</taxon>
        <taxon>Actinomycetes</taxon>
        <taxon>Propionibacteriales</taxon>
        <taxon>Propionibacteriaceae</taxon>
        <taxon>Desertihabitans</taxon>
    </lineage>
</organism>
<keyword evidence="3" id="KW-1003">Cell membrane</keyword>
<reference evidence="10 11" key="1">
    <citation type="submission" date="2018-07" db="EMBL/GenBank/DDBJ databases">
        <title>Desertimonas flava gen. nov. sp. nov.</title>
        <authorList>
            <person name="Liu S."/>
        </authorList>
    </citation>
    <scope>NUCLEOTIDE SEQUENCE [LARGE SCALE GENOMIC DNA]</scope>
    <source>
        <strain evidence="10 11">16Sb5-5</strain>
    </source>
</reference>
<dbReference type="SUPFAM" id="SSF161098">
    <property type="entry name" value="MetI-like"/>
    <property type="match status" value="1"/>
</dbReference>
<name>A0A367YYT1_9ACTN</name>
<feature type="domain" description="ABC transmembrane type-1" evidence="9">
    <location>
        <begin position="95"/>
        <end position="285"/>
    </location>
</feature>
<dbReference type="Gene3D" id="1.10.3720.10">
    <property type="entry name" value="MetI-like"/>
    <property type="match status" value="1"/>
</dbReference>
<keyword evidence="4 7" id="KW-0812">Transmembrane</keyword>
<evidence type="ECO:0000256" key="8">
    <source>
        <dbReference type="SAM" id="MobiDB-lite"/>
    </source>
</evidence>
<dbReference type="InterPro" id="IPR000515">
    <property type="entry name" value="MetI-like"/>
</dbReference>
<dbReference type="InterPro" id="IPR035906">
    <property type="entry name" value="MetI-like_sf"/>
</dbReference>
<comment type="similarity">
    <text evidence="7">Belongs to the binding-protein-dependent transport system permease family.</text>
</comment>
<feature type="transmembrane region" description="Helical" evidence="7">
    <location>
        <begin position="31"/>
        <end position="56"/>
    </location>
</feature>
<accession>A0A367YYT1</accession>
<evidence type="ECO:0000256" key="1">
    <source>
        <dbReference type="ARBA" id="ARBA00004651"/>
    </source>
</evidence>
<dbReference type="GO" id="GO:0055085">
    <property type="term" value="P:transmembrane transport"/>
    <property type="evidence" value="ECO:0007669"/>
    <property type="project" value="InterPro"/>
</dbReference>
<dbReference type="Proteomes" id="UP000252770">
    <property type="component" value="Unassembled WGS sequence"/>
</dbReference>
<gene>
    <name evidence="10" type="ORF">DT076_00505</name>
</gene>
<proteinExistence type="inferred from homology"/>
<feature type="transmembrane region" description="Helical" evidence="7">
    <location>
        <begin position="99"/>
        <end position="120"/>
    </location>
</feature>
<feature type="transmembrane region" description="Helical" evidence="7">
    <location>
        <begin position="264"/>
        <end position="285"/>
    </location>
</feature>
<feature type="compositionally biased region" description="Polar residues" evidence="8">
    <location>
        <begin position="1"/>
        <end position="11"/>
    </location>
</feature>
<dbReference type="Pfam" id="PF00528">
    <property type="entry name" value="BPD_transp_1"/>
    <property type="match status" value="1"/>
</dbReference>
<evidence type="ECO:0000256" key="3">
    <source>
        <dbReference type="ARBA" id="ARBA00022475"/>
    </source>
</evidence>
<keyword evidence="5 7" id="KW-1133">Transmembrane helix</keyword>
<evidence type="ECO:0000313" key="10">
    <source>
        <dbReference type="EMBL" id="RCK71004.1"/>
    </source>
</evidence>
<comment type="caution">
    <text evidence="10">The sequence shown here is derived from an EMBL/GenBank/DDBJ whole genome shotgun (WGS) entry which is preliminary data.</text>
</comment>
<dbReference type="PROSITE" id="PS50928">
    <property type="entry name" value="ABC_TM1"/>
    <property type="match status" value="1"/>
</dbReference>
<evidence type="ECO:0000256" key="5">
    <source>
        <dbReference type="ARBA" id="ARBA00022989"/>
    </source>
</evidence>
<keyword evidence="2 7" id="KW-0813">Transport</keyword>
<dbReference type="PANTHER" id="PTHR43744:SF12">
    <property type="entry name" value="ABC TRANSPORTER PERMEASE PROTEIN MG189-RELATED"/>
    <property type="match status" value="1"/>
</dbReference>
<evidence type="ECO:0000256" key="7">
    <source>
        <dbReference type="RuleBase" id="RU363032"/>
    </source>
</evidence>
<evidence type="ECO:0000256" key="4">
    <source>
        <dbReference type="ARBA" id="ARBA00022692"/>
    </source>
</evidence>
<sequence length="300" mass="33197">MAVTTASNTPLVTPVDEGHTRRGGRRRPISVARIVLHVVLTVGSVLMALPFLWMIFSAFKPLSEIFLQPPRLLPSEWQPGNFVDAVTGVPFAAGLWNSFYIAALVTILSLLTCAMAAYAFARIRFRGREPLFLVFLATMMIPAQMTIIPLYIIMGQLGWVDTHLSLLVPPILFNAFGVFLLRQYVRGIPVELEEAAAIDGASRARIFVTIILPLLRTPMAALGIFIFLAQWNNFFHPLIFLNTQEYFTLPLLVNQFKGQYSSDWTSLMAAATLAAAPLLIVFIIAQRHIVEGIALQGSKG</sequence>
<feature type="transmembrane region" description="Helical" evidence="7">
    <location>
        <begin position="206"/>
        <end position="231"/>
    </location>
</feature>
<evidence type="ECO:0000256" key="2">
    <source>
        <dbReference type="ARBA" id="ARBA00022448"/>
    </source>
</evidence>
<evidence type="ECO:0000259" key="9">
    <source>
        <dbReference type="PROSITE" id="PS50928"/>
    </source>
</evidence>
<evidence type="ECO:0000256" key="6">
    <source>
        <dbReference type="ARBA" id="ARBA00023136"/>
    </source>
</evidence>
<feature type="region of interest" description="Disordered" evidence="8">
    <location>
        <begin position="1"/>
        <end position="24"/>
    </location>
</feature>
<comment type="subcellular location">
    <subcellularLocation>
        <location evidence="1 7">Cell membrane</location>
        <topology evidence="1 7">Multi-pass membrane protein</topology>
    </subcellularLocation>
</comment>
<feature type="transmembrane region" description="Helical" evidence="7">
    <location>
        <begin position="166"/>
        <end position="185"/>
    </location>
</feature>
<feature type="transmembrane region" description="Helical" evidence="7">
    <location>
        <begin position="132"/>
        <end position="154"/>
    </location>
</feature>
<dbReference type="EMBL" id="QOUI01000001">
    <property type="protein sequence ID" value="RCK71004.1"/>
    <property type="molecule type" value="Genomic_DNA"/>
</dbReference>
<dbReference type="PANTHER" id="PTHR43744">
    <property type="entry name" value="ABC TRANSPORTER PERMEASE PROTEIN MG189-RELATED-RELATED"/>
    <property type="match status" value="1"/>
</dbReference>
<dbReference type="CDD" id="cd06261">
    <property type="entry name" value="TM_PBP2"/>
    <property type="match status" value="1"/>
</dbReference>
<dbReference type="RefSeq" id="WP_114124706.1">
    <property type="nucleotide sequence ID" value="NZ_QOUI01000001.1"/>
</dbReference>
<dbReference type="AlphaFoldDB" id="A0A367YYT1"/>
<keyword evidence="6 7" id="KW-0472">Membrane</keyword>
<evidence type="ECO:0000313" key="11">
    <source>
        <dbReference type="Proteomes" id="UP000252770"/>
    </source>
</evidence>
<keyword evidence="11" id="KW-1185">Reference proteome</keyword>
<dbReference type="GO" id="GO:0005886">
    <property type="term" value="C:plasma membrane"/>
    <property type="evidence" value="ECO:0007669"/>
    <property type="project" value="UniProtKB-SubCell"/>
</dbReference>